<feature type="transmembrane region" description="Helical" evidence="9">
    <location>
        <begin position="147"/>
        <end position="165"/>
    </location>
</feature>
<feature type="transmembrane region" description="Helical" evidence="9">
    <location>
        <begin position="485"/>
        <end position="511"/>
    </location>
</feature>
<name>A0ABT9IPI5_9MICC</name>
<comment type="function">
    <text evidence="9">Part of the high-affinity ATP-driven potassium transport (or Kdp) system, which catalyzes the hydrolysis of ATP coupled with the electrogenic transport of potassium into the cytoplasm. This subunit binds the extracellular potassium ions and delivers the ions to the membrane domain of KdpB through an intramembrane tunnel.</text>
</comment>
<protein>
    <recommendedName>
        <fullName evidence="9">Potassium-transporting ATPase potassium-binding subunit</fullName>
    </recommendedName>
    <alternativeName>
        <fullName evidence="9">ATP phosphohydrolase [potassium-transporting] A chain</fullName>
    </alternativeName>
    <alternativeName>
        <fullName evidence="9">Potassium-binding and translocating subunit A</fullName>
    </alternativeName>
    <alternativeName>
        <fullName evidence="9">Potassium-translocating ATPase A chain</fullName>
    </alternativeName>
</protein>
<evidence type="ECO:0000313" key="11">
    <source>
        <dbReference type="Proteomes" id="UP001232725"/>
    </source>
</evidence>
<organism evidence="10 11">
    <name type="scientific">Arthrobacter horti</name>
    <dbReference type="NCBI Taxonomy" id="3068273"/>
    <lineage>
        <taxon>Bacteria</taxon>
        <taxon>Bacillati</taxon>
        <taxon>Actinomycetota</taxon>
        <taxon>Actinomycetes</taxon>
        <taxon>Micrococcales</taxon>
        <taxon>Micrococcaceae</taxon>
        <taxon>Arthrobacter</taxon>
    </lineage>
</organism>
<keyword evidence="4 9" id="KW-0812">Transmembrane</keyword>
<comment type="similarity">
    <text evidence="9">Belongs to the KdpA family.</text>
</comment>
<keyword evidence="3 9" id="KW-0633">Potassium transport</keyword>
<dbReference type="Proteomes" id="UP001232725">
    <property type="component" value="Unassembled WGS sequence"/>
</dbReference>
<feature type="transmembrane region" description="Helical" evidence="9">
    <location>
        <begin position="292"/>
        <end position="314"/>
    </location>
</feature>
<evidence type="ECO:0000313" key="10">
    <source>
        <dbReference type="EMBL" id="MDP5227499.1"/>
    </source>
</evidence>
<dbReference type="NCBIfam" id="TIGR00680">
    <property type="entry name" value="kdpA"/>
    <property type="match status" value="1"/>
</dbReference>
<evidence type="ECO:0000256" key="5">
    <source>
        <dbReference type="ARBA" id="ARBA00022958"/>
    </source>
</evidence>
<feature type="transmembrane region" description="Helical" evidence="9">
    <location>
        <begin position="523"/>
        <end position="542"/>
    </location>
</feature>
<feature type="transmembrane region" description="Helical" evidence="9">
    <location>
        <begin position="377"/>
        <end position="396"/>
    </location>
</feature>
<proteinExistence type="inferred from homology"/>
<dbReference type="EMBL" id="JAVALS010000006">
    <property type="protein sequence ID" value="MDP5227499.1"/>
    <property type="molecule type" value="Genomic_DNA"/>
</dbReference>
<comment type="subcellular location">
    <subcellularLocation>
        <location evidence="9">Cell membrane</location>
        <topology evidence="9">Multi-pass membrane protein</topology>
    </subcellularLocation>
</comment>
<dbReference type="PANTHER" id="PTHR30607">
    <property type="entry name" value="POTASSIUM-TRANSPORTING ATPASE A CHAIN"/>
    <property type="match status" value="1"/>
</dbReference>
<keyword evidence="8 9" id="KW-0472">Membrane</keyword>
<dbReference type="PIRSF" id="PIRSF001294">
    <property type="entry name" value="K_ATPaseA"/>
    <property type="match status" value="1"/>
</dbReference>
<dbReference type="Pfam" id="PF03814">
    <property type="entry name" value="KdpA"/>
    <property type="match status" value="1"/>
</dbReference>
<evidence type="ECO:0000256" key="1">
    <source>
        <dbReference type="ARBA" id="ARBA00022448"/>
    </source>
</evidence>
<evidence type="ECO:0000256" key="9">
    <source>
        <dbReference type="HAMAP-Rule" id="MF_00275"/>
    </source>
</evidence>
<reference evidence="10 11" key="1">
    <citation type="submission" date="2023-08" db="EMBL/GenBank/DDBJ databases">
        <title>Arthrobacter horti sp. nov., isolated from forest soil.</title>
        <authorList>
            <person name="Park M."/>
        </authorList>
    </citation>
    <scope>NUCLEOTIDE SEQUENCE [LARGE SCALE GENOMIC DNA]</scope>
    <source>
        <strain evidence="10 11">YJM1</strain>
    </source>
</reference>
<accession>A0ABT9IPI5</accession>
<keyword evidence="1 9" id="KW-0813">Transport</keyword>
<keyword evidence="6 9" id="KW-1133">Transmembrane helix</keyword>
<comment type="subunit">
    <text evidence="9">The system is composed of three essential subunits: KdpA, KdpB and KdpC.</text>
</comment>
<feature type="transmembrane region" description="Helical" evidence="9">
    <location>
        <begin position="417"/>
        <end position="440"/>
    </location>
</feature>
<dbReference type="PANTHER" id="PTHR30607:SF2">
    <property type="entry name" value="POTASSIUM-TRANSPORTING ATPASE POTASSIUM-BINDING SUBUNIT"/>
    <property type="match status" value="1"/>
</dbReference>
<evidence type="ECO:0000256" key="7">
    <source>
        <dbReference type="ARBA" id="ARBA00023065"/>
    </source>
</evidence>
<keyword evidence="5 9" id="KW-0630">Potassium</keyword>
<keyword evidence="11" id="KW-1185">Reference proteome</keyword>
<sequence>MKYSWWSYGTQMAILLVLLGVAHRPLGMYLHWVVEGAVLEGKAGEGTRQNRVERVLFRMAGVSPEREQNWLGYARGVLAFSILSVLVVFLAMRLQALFSTEGLGAVDPWTAMNTAISFVTNTNWQVYTPETTVGIAVQMVLLAVQNFLSAAVGICVAVAFMRGLTRAGTDRLGNFWKDLVRISLRFLLPLAAVSAVLLIVAGVVQNFWATPVHNPYTGAAQVVPGGPVASQEAIKLLGTNGGGYFNANSAHPLENPNSFTNLFEVFLLLVIPSVLPWVFGRMARDARQGYTVLGVMGSLWLLTSTAMAWALAAYPGLGEGMEQRLGPAASGVFATATTLTSTGAVNAAHDSLPPLAGGVALFDMMLGEVAPGGVGSGLYGILVLAIVTVFLAGLMVGRTPEYLGKKVQAKHMTLTALYLLVVPIVVLVLTGIAVMIPGVLSQASAQGPHQFSEMLYAFTSAANNNGSAFGGITSSGPALSTMLGIAMWLGRFVGIVLILALAGAFVTQAVVPKSAGTLPTHGGLFAIMFGTVTVLLTALNYLPALALGPLAEGILK</sequence>
<keyword evidence="2 9" id="KW-1003">Cell membrane</keyword>
<evidence type="ECO:0000256" key="2">
    <source>
        <dbReference type="ARBA" id="ARBA00022475"/>
    </source>
</evidence>
<evidence type="ECO:0000256" key="4">
    <source>
        <dbReference type="ARBA" id="ARBA00022692"/>
    </source>
</evidence>
<evidence type="ECO:0000256" key="8">
    <source>
        <dbReference type="ARBA" id="ARBA00023136"/>
    </source>
</evidence>
<feature type="transmembrane region" description="Helical" evidence="9">
    <location>
        <begin position="73"/>
        <end position="92"/>
    </location>
</feature>
<comment type="caution">
    <text evidence="10">The sequence shown here is derived from an EMBL/GenBank/DDBJ whole genome shotgun (WGS) entry which is preliminary data.</text>
</comment>
<feature type="transmembrane region" description="Helical" evidence="9">
    <location>
        <begin position="186"/>
        <end position="208"/>
    </location>
</feature>
<dbReference type="InterPro" id="IPR004623">
    <property type="entry name" value="KdpA"/>
</dbReference>
<dbReference type="HAMAP" id="MF_00275">
    <property type="entry name" value="KdpA"/>
    <property type="match status" value="1"/>
</dbReference>
<dbReference type="RefSeq" id="WP_305996554.1">
    <property type="nucleotide sequence ID" value="NZ_JAVALS010000006.1"/>
</dbReference>
<gene>
    <name evidence="9 10" type="primary">kdpA</name>
    <name evidence="10" type="ORF">Q9R02_10075</name>
</gene>
<evidence type="ECO:0000256" key="6">
    <source>
        <dbReference type="ARBA" id="ARBA00022989"/>
    </source>
</evidence>
<feature type="transmembrane region" description="Helical" evidence="9">
    <location>
        <begin position="6"/>
        <end position="22"/>
    </location>
</feature>
<keyword evidence="7 9" id="KW-0406">Ion transport</keyword>
<evidence type="ECO:0000256" key="3">
    <source>
        <dbReference type="ARBA" id="ARBA00022538"/>
    </source>
</evidence>
<feature type="transmembrane region" description="Helical" evidence="9">
    <location>
        <begin position="262"/>
        <end position="280"/>
    </location>
</feature>